<comment type="similarity">
    <text evidence="2">Belongs to the mab-21 family.</text>
</comment>
<comment type="cofactor">
    <cofactor evidence="1">
        <name>Mg(2+)</name>
        <dbReference type="ChEBI" id="CHEBI:18420"/>
    </cofactor>
</comment>
<evidence type="ECO:0000256" key="2">
    <source>
        <dbReference type="ARBA" id="ARBA00008307"/>
    </source>
</evidence>
<dbReference type="Pfam" id="PF20266">
    <property type="entry name" value="Mab-21_C"/>
    <property type="match status" value="1"/>
</dbReference>
<evidence type="ECO:0000256" key="5">
    <source>
        <dbReference type="ARBA" id="ARBA00022723"/>
    </source>
</evidence>
<keyword evidence="5" id="KW-0479">Metal-binding</keyword>
<keyword evidence="9" id="KW-1185">Reference proteome</keyword>
<evidence type="ECO:0000313" key="8">
    <source>
        <dbReference type="EMBL" id="KAH3807021.1"/>
    </source>
</evidence>
<reference evidence="8" key="1">
    <citation type="journal article" date="2019" name="bioRxiv">
        <title>The Genome of the Zebra Mussel, Dreissena polymorpha: A Resource for Invasive Species Research.</title>
        <authorList>
            <person name="McCartney M.A."/>
            <person name="Auch B."/>
            <person name="Kono T."/>
            <person name="Mallez S."/>
            <person name="Zhang Y."/>
            <person name="Obille A."/>
            <person name="Becker A."/>
            <person name="Abrahante J.E."/>
            <person name="Garbe J."/>
            <person name="Badalamenti J.P."/>
            <person name="Herman A."/>
            <person name="Mangelson H."/>
            <person name="Liachko I."/>
            <person name="Sullivan S."/>
            <person name="Sone E.D."/>
            <person name="Koren S."/>
            <person name="Silverstein K.A.T."/>
            <person name="Beckman K.B."/>
            <person name="Gohl D.M."/>
        </authorList>
    </citation>
    <scope>NUCLEOTIDE SEQUENCE</scope>
    <source>
        <strain evidence="8">Duluth1</strain>
        <tissue evidence="8">Whole animal</tissue>
    </source>
</reference>
<dbReference type="PANTHER" id="PTHR10656:SF42">
    <property type="entry name" value="CYCLIC GMP-AMP SYNTHASE-LIKE PROTEIN-RELATED"/>
    <property type="match status" value="1"/>
</dbReference>
<organism evidence="8 9">
    <name type="scientific">Dreissena polymorpha</name>
    <name type="common">Zebra mussel</name>
    <name type="synonym">Mytilus polymorpha</name>
    <dbReference type="NCBI Taxonomy" id="45954"/>
    <lineage>
        <taxon>Eukaryota</taxon>
        <taxon>Metazoa</taxon>
        <taxon>Spiralia</taxon>
        <taxon>Lophotrochozoa</taxon>
        <taxon>Mollusca</taxon>
        <taxon>Bivalvia</taxon>
        <taxon>Autobranchia</taxon>
        <taxon>Heteroconchia</taxon>
        <taxon>Euheterodonta</taxon>
        <taxon>Imparidentia</taxon>
        <taxon>Neoheterodontei</taxon>
        <taxon>Myida</taxon>
        <taxon>Dreissenoidea</taxon>
        <taxon>Dreissenidae</taxon>
        <taxon>Dreissena</taxon>
    </lineage>
</organism>
<dbReference type="Proteomes" id="UP000828390">
    <property type="component" value="Unassembled WGS sequence"/>
</dbReference>
<evidence type="ECO:0000256" key="1">
    <source>
        <dbReference type="ARBA" id="ARBA00001946"/>
    </source>
</evidence>
<feature type="domain" description="Mab-21-like HhH/H2TH-like" evidence="7">
    <location>
        <begin position="297"/>
        <end position="373"/>
    </location>
</feature>
<dbReference type="InterPro" id="IPR046906">
    <property type="entry name" value="Mab-21_HhH/H2TH-like"/>
</dbReference>
<evidence type="ECO:0000256" key="6">
    <source>
        <dbReference type="ARBA" id="ARBA00022842"/>
    </source>
</evidence>
<evidence type="ECO:0000256" key="4">
    <source>
        <dbReference type="ARBA" id="ARBA00022695"/>
    </source>
</evidence>
<proteinExistence type="inferred from homology"/>
<keyword evidence="6" id="KW-0460">Magnesium</keyword>
<evidence type="ECO:0000256" key="3">
    <source>
        <dbReference type="ARBA" id="ARBA00022679"/>
    </source>
</evidence>
<evidence type="ECO:0000313" key="9">
    <source>
        <dbReference type="Proteomes" id="UP000828390"/>
    </source>
</evidence>
<dbReference type="InterPro" id="IPR024810">
    <property type="entry name" value="MAB21L/cGLR"/>
</dbReference>
<gene>
    <name evidence="8" type="ORF">DPMN_135353</name>
</gene>
<dbReference type="EMBL" id="JAIWYP010000006">
    <property type="protein sequence ID" value="KAH3807021.1"/>
    <property type="molecule type" value="Genomic_DNA"/>
</dbReference>
<protein>
    <recommendedName>
        <fullName evidence="7">Mab-21-like HhH/H2TH-like domain-containing protein</fullName>
    </recommendedName>
</protein>
<reference evidence="8" key="2">
    <citation type="submission" date="2020-11" db="EMBL/GenBank/DDBJ databases">
        <authorList>
            <person name="McCartney M.A."/>
            <person name="Auch B."/>
            <person name="Kono T."/>
            <person name="Mallez S."/>
            <person name="Becker A."/>
            <person name="Gohl D.M."/>
            <person name="Silverstein K.A.T."/>
            <person name="Koren S."/>
            <person name="Bechman K.B."/>
            <person name="Herman A."/>
            <person name="Abrahante J.E."/>
            <person name="Garbe J."/>
        </authorList>
    </citation>
    <scope>NUCLEOTIDE SEQUENCE</scope>
    <source>
        <strain evidence="8">Duluth1</strain>
        <tissue evidence="8">Whole animal</tissue>
    </source>
</reference>
<name>A0A9D4JBK6_DREPO</name>
<dbReference type="AlphaFoldDB" id="A0A9D4JBK6"/>
<dbReference type="GO" id="GO:0016779">
    <property type="term" value="F:nucleotidyltransferase activity"/>
    <property type="evidence" value="ECO:0007669"/>
    <property type="project" value="UniProtKB-KW"/>
</dbReference>
<evidence type="ECO:0000259" key="7">
    <source>
        <dbReference type="Pfam" id="PF20266"/>
    </source>
</evidence>
<dbReference type="GO" id="GO:0046872">
    <property type="term" value="F:metal ion binding"/>
    <property type="evidence" value="ECO:0007669"/>
    <property type="project" value="UniProtKB-KW"/>
</dbReference>
<keyword evidence="4" id="KW-0548">Nucleotidyltransferase</keyword>
<dbReference type="PANTHER" id="PTHR10656">
    <property type="entry name" value="CELL FATE DETERMINING PROTEIN MAB21-RELATED"/>
    <property type="match status" value="1"/>
</dbReference>
<dbReference type="SMART" id="SM01265">
    <property type="entry name" value="Mab-21"/>
    <property type="match status" value="1"/>
</dbReference>
<keyword evidence="3" id="KW-0808">Transferase</keyword>
<dbReference type="Gene3D" id="1.10.1410.40">
    <property type="match status" value="1"/>
</dbReference>
<accession>A0A9D4JBK6</accession>
<sequence length="402" mass="46992">MDVECVKQFSVELSQVMDDIGVNEEMKSLRRHVSLLMDRFENIRWDGNKQITFGSQSEGSTTDEMMSDTDKLVYIENHLACEHLSDCQDSKTNYIVLREPMSLPQCCCLQLVRRCKRCDTFFPMNLISATGSTDDRFIFDIKGRMLFNSTFFFNTHLKHMDNPSFLRVRQHGPACTCYHQDFIYTIQCLTLPDNCRYLFKRPRPGHWPSHETLLKAEQCCVYLGHPGVQGHRFGYDDERRVSFIQVQYENKYIDSQFRMSTNMIERLLMFDLSIVQMKAYVITKMIRKVCLQPLVDERLSTFHMKTSLLFTIEQFPEDIWRDDNLVQCVIYCLNTLKRFLKRGYCPHYTISSVNLFAGKLTKNELQILNEQVTQMVTSSLICLRKLRMDSVGCRLSASSLGV</sequence>
<comment type="caution">
    <text evidence="8">The sequence shown here is derived from an EMBL/GenBank/DDBJ whole genome shotgun (WGS) entry which is preliminary data.</text>
</comment>